<feature type="domain" description="Protein kinase" evidence="12">
    <location>
        <begin position="28"/>
        <end position="320"/>
    </location>
</feature>
<feature type="region of interest" description="Disordered" evidence="11">
    <location>
        <begin position="1632"/>
        <end position="1660"/>
    </location>
</feature>
<dbReference type="SUPFAM" id="SSF50978">
    <property type="entry name" value="WD40 repeat-like"/>
    <property type="match status" value="1"/>
</dbReference>
<dbReference type="SMART" id="SM00320">
    <property type="entry name" value="WD40"/>
    <property type="match status" value="5"/>
</dbReference>
<evidence type="ECO:0000313" key="14">
    <source>
        <dbReference type="Proteomes" id="UP000807342"/>
    </source>
</evidence>
<dbReference type="Pfam" id="PF00400">
    <property type="entry name" value="WD40"/>
    <property type="match status" value="2"/>
</dbReference>
<evidence type="ECO:0000256" key="11">
    <source>
        <dbReference type="SAM" id="MobiDB-lite"/>
    </source>
</evidence>
<keyword evidence="2" id="KW-0723">Serine/threonine-protein kinase</keyword>
<dbReference type="SMART" id="SM00220">
    <property type="entry name" value="S_TKc"/>
    <property type="match status" value="1"/>
</dbReference>
<reference evidence="13" key="1">
    <citation type="submission" date="2020-11" db="EMBL/GenBank/DDBJ databases">
        <authorList>
            <consortium name="DOE Joint Genome Institute"/>
            <person name="Ahrendt S."/>
            <person name="Riley R."/>
            <person name="Andreopoulos W."/>
            <person name="Labutti K."/>
            <person name="Pangilinan J."/>
            <person name="Ruiz-Duenas F.J."/>
            <person name="Barrasa J.M."/>
            <person name="Sanchez-Garcia M."/>
            <person name="Camarero S."/>
            <person name="Miyauchi S."/>
            <person name="Serrano A."/>
            <person name="Linde D."/>
            <person name="Babiker R."/>
            <person name="Drula E."/>
            <person name="Ayuso-Fernandez I."/>
            <person name="Pacheco R."/>
            <person name="Padilla G."/>
            <person name="Ferreira P."/>
            <person name="Barriuso J."/>
            <person name="Kellner H."/>
            <person name="Castanera R."/>
            <person name="Alfaro M."/>
            <person name="Ramirez L."/>
            <person name="Pisabarro A.G."/>
            <person name="Kuo A."/>
            <person name="Tritt A."/>
            <person name="Lipzen A."/>
            <person name="He G."/>
            <person name="Yan M."/>
            <person name="Ng V."/>
            <person name="Cullen D."/>
            <person name="Martin F."/>
            <person name="Rosso M.-N."/>
            <person name="Henrissat B."/>
            <person name="Hibbett D."/>
            <person name="Martinez A.T."/>
            <person name="Grigoriev I.V."/>
        </authorList>
    </citation>
    <scope>NUCLEOTIDE SEQUENCE</scope>
    <source>
        <strain evidence="13">MF-IS2</strain>
    </source>
</reference>
<dbReference type="CDD" id="cd13980">
    <property type="entry name" value="STKc_Vps15"/>
    <property type="match status" value="1"/>
</dbReference>
<sequence>MGNAHSAFNLTRTSGALDSFIAELGADIVYDKSLGSARFLKTVKCRHRNGFLVVKVFVKPDPGLSLRTYHRRLKVEREALADIANVYSYQAFAETEKAGYIIRQWLASNLYDRISTRPFLTMVEKRWIAFQLLNALRDARNRKVSHGDIKSENILVTSWNWVYLTDFASYKPTYLPLDDPSDFSFFFDTSGRRTCYIAPERFYTAAENPEISSKKSKIAMGELEGKRDGRVTESMDCFSVGCVIAELFLEGAPLFTLSQLFKYREGEYNVDTHLSQIEDEGIRNLIKRMISLDANQRPTFDTLLHISRGTVFPESFYSFLHNYVTSINEIPSNPSYTPPSVAPSTSSTTIKPGPSAPNVNSIPNDASHDVLPSDSDHRLERVWADYESIEPYITQEVSEEAPEMDVKIEYSTLALLSKPFQDILPVELHIPNRDSKLHTLPGGRRAALEDGPALILLALVTANVRNCSLPSSKVRALDVFLALSCHLTDEAKLDRMVPYIVDLLHDESALVRATALRTLMQVLMLVTVITPSNAAIFPEYIIPNIRHLVQDPEVSVRCIYAQCIVQLADTAVRYLEMGQALKAHGTLVLSPDAHDSENAHFEVSYDASMQELQAHIQEHLSALLVDSSSVIKRAVLRDISSLCIFLGRQRTNDVLLSHMITYLNDRDWLLRYAFFDSIVDVAACAGGRSLEDYILPLMIQALSDVEETVVARVLAALTSLCELGLFQKMRIWELMSATLGFLYHPNVWIRQGATSFITSAAQHLPPTDVWCILYPSLKHFLRSDVAVINEQSLLTVMKNSLSRQILDASVQWAMKGDKTGFWRGSRKINKPESPRESVVSLRKGTGSIAKLKSEEDEAQLGKLQQLGMTSSDEIKLMAMREYISKLANATSSFSSRLSSEPDTGKGLKVIGDIELQKLGVVPQTVFLRARSTVSEYMPRPSKLSIVTTATSESRKSTYSSTRTPIMSPPRVGRLASTEVGGSIVGNTGAPFEDLKRRLATINGSGSSLGLGHGHGHLHSPREPKSAVSPIPASSSPLVSAPPTIPSPPASVTSAAIPLPTPFVPATSSITSTIERPGSPTESVVSTANSTTFRPLSRLQLGGSAILDGTKAAPAVGSSKTNAIGLLDAHSKLMRDSEESPERSGRSSPVSVSTIVRPHRSRITSIQPISTYDGQDPGISHLLENLYLDNNRELQNDFGPKIHEGPIRRRGAVRHTFTPREGSSRRTEVSLIANFTSHSESITSLAVSSDHMFFISASDDKTVKIWDTARLERNVTSKPRHTYGQHHARVKCVCMLEGTHCFASAADDGSVHVVRVHVTQSGASPKYGKLQVVREYRVDKPGEYVTCMIHYNSDLASNLILATTHSTILILDLRTMRVMQRMENPRQYGPITCICLDRKRTWIIVGTSTGVLTLWDRRFGLMLKSWHVGVSASAPGRSIRVHQCVVHPAKGRGKWIMVAIEASKKTPPDRKITNLVEVWDIEKSILVESFVTRTGATSDPLPEPQETVGTAADMTPTAAIAALVRARQTQNQNALGDGSERWLPGGVSGTTKAEMLPSPTPDVRAMVVGLDFGGHSMAQRSEFNDLMVDSNPLRGGGKGFMITASEDRKIRFWDMGKIERTAVLSGLESEQERPTYSSLTNGTTSVYVETSPPTPSGVHSNRPAQRMSLITHNQQNLLKNHQDVITALTCIDSPFRGGIVSGDRTGVIKVWRVDQLEA</sequence>
<dbReference type="PROSITE" id="PS00108">
    <property type="entry name" value="PROTEIN_KINASE_ST"/>
    <property type="match status" value="1"/>
</dbReference>
<proteinExistence type="predicted"/>
<dbReference type="PROSITE" id="PS50082">
    <property type="entry name" value="WD_REPEATS_2"/>
    <property type="match status" value="1"/>
</dbReference>
<dbReference type="PROSITE" id="PS50077">
    <property type="entry name" value="HEAT_REPEAT"/>
    <property type="match status" value="1"/>
</dbReference>
<protein>
    <recommendedName>
        <fullName evidence="1">non-specific serine/threonine protein kinase</fullName>
        <ecNumber evidence="1">2.7.11.1</ecNumber>
    </recommendedName>
</protein>
<feature type="compositionally biased region" description="Basic and acidic residues" evidence="11">
    <location>
        <begin position="1132"/>
        <end position="1144"/>
    </location>
</feature>
<feature type="compositionally biased region" description="Low complexity" evidence="11">
    <location>
        <begin position="1025"/>
        <end position="1040"/>
    </location>
</feature>
<evidence type="ECO:0000256" key="7">
    <source>
        <dbReference type="ARBA" id="ARBA00022777"/>
    </source>
</evidence>
<keyword evidence="5" id="KW-0677">Repeat</keyword>
<dbReference type="PANTHER" id="PTHR17583">
    <property type="entry name" value="PHOSPHOINOSITIDE 3-KINASE REGULATORY SUBUNIT 4"/>
    <property type="match status" value="1"/>
</dbReference>
<dbReference type="InterPro" id="IPR015943">
    <property type="entry name" value="WD40/YVTN_repeat-like_dom_sf"/>
</dbReference>
<dbReference type="GO" id="GO:0005770">
    <property type="term" value="C:late endosome"/>
    <property type="evidence" value="ECO:0007669"/>
    <property type="project" value="TreeGrafter"/>
</dbReference>
<dbReference type="GO" id="GO:0006623">
    <property type="term" value="P:protein targeting to vacuole"/>
    <property type="evidence" value="ECO:0007669"/>
    <property type="project" value="TreeGrafter"/>
</dbReference>
<dbReference type="GO" id="GO:0016236">
    <property type="term" value="P:macroautophagy"/>
    <property type="evidence" value="ECO:0007669"/>
    <property type="project" value="InterPro"/>
</dbReference>
<dbReference type="InterPro" id="IPR016024">
    <property type="entry name" value="ARM-type_fold"/>
</dbReference>
<evidence type="ECO:0000256" key="3">
    <source>
        <dbReference type="ARBA" id="ARBA00022574"/>
    </source>
</evidence>
<keyword evidence="7" id="KW-0418">Kinase</keyword>
<dbReference type="InterPro" id="IPR055231">
    <property type="entry name" value="2AA_helical"/>
</dbReference>
<dbReference type="Gene3D" id="1.25.10.10">
    <property type="entry name" value="Leucine-rich Repeat Variant"/>
    <property type="match status" value="1"/>
</dbReference>
<feature type="compositionally biased region" description="Polar residues" evidence="11">
    <location>
        <begin position="1633"/>
        <end position="1647"/>
    </location>
</feature>
<evidence type="ECO:0000256" key="6">
    <source>
        <dbReference type="ARBA" id="ARBA00022741"/>
    </source>
</evidence>
<dbReference type="PANTHER" id="PTHR17583:SF0">
    <property type="entry name" value="PHOSPHOINOSITIDE 3-KINASE REGULATORY SUBUNIT 4"/>
    <property type="match status" value="1"/>
</dbReference>
<feature type="region of interest" description="Disordered" evidence="11">
    <location>
        <begin position="1132"/>
        <end position="1158"/>
    </location>
</feature>
<feature type="repeat" description="HEAT" evidence="9">
    <location>
        <begin position="496"/>
        <end position="527"/>
    </location>
</feature>
<dbReference type="InterPro" id="IPR021133">
    <property type="entry name" value="HEAT_type_2"/>
</dbReference>
<keyword evidence="14" id="KW-1185">Reference proteome</keyword>
<dbReference type="Pfam" id="PF00069">
    <property type="entry name" value="Pkinase"/>
    <property type="match status" value="1"/>
</dbReference>
<feature type="region of interest" description="Disordered" evidence="11">
    <location>
        <begin position="334"/>
        <end position="373"/>
    </location>
</feature>
<dbReference type="InterPro" id="IPR001680">
    <property type="entry name" value="WD40_rpt"/>
</dbReference>
<accession>A0A9P5XGQ6</accession>
<keyword evidence="3 10" id="KW-0853">WD repeat</keyword>
<feature type="region of interest" description="Disordered" evidence="11">
    <location>
        <begin position="1005"/>
        <end position="1040"/>
    </location>
</feature>
<keyword evidence="6" id="KW-0547">Nucleotide-binding</keyword>
<dbReference type="InterPro" id="IPR008271">
    <property type="entry name" value="Ser/Thr_kinase_AS"/>
</dbReference>
<dbReference type="EC" id="2.7.11.1" evidence="1"/>
<evidence type="ECO:0000256" key="1">
    <source>
        <dbReference type="ARBA" id="ARBA00012513"/>
    </source>
</evidence>
<dbReference type="Proteomes" id="UP000807342">
    <property type="component" value="Unassembled WGS sequence"/>
</dbReference>
<dbReference type="InterPro" id="IPR011989">
    <property type="entry name" value="ARM-like"/>
</dbReference>
<keyword evidence="8" id="KW-0067">ATP-binding</keyword>
<evidence type="ECO:0000256" key="5">
    <source>
        <dbReference type="ARBA" id="ARBA00022737"/>
    </source>
</evidence>
<keyword evidence="4" id="KW-0808">Transferase</keyword>
<dbReference type="InterPro" id="IPR011009">
    <property type="entry name" value="Kinase-like_dom_sf"/>
</dbReference>
<dbReference type="GO" id="GO:0045324">
    <property type="term" value="P:late endosome to vacuole transport"/>
    <property type="evidence" value="ECO:0007669"/>
    <property type="project" value="InterPro"/>
</dbReference>
<gene>
    <name evidence="13" type="ORF">P691DRAFT_811276</name>
</gene>
<evidence type="ECO:0000256" key="8">
    <source>
        <dbReference type="ARBA" id="ARBA00022840"/>
    </source>
</evidence>
<evidence type="ECO:0000259" key="12">
    <source>
        <dbReference type="PROSITE" id="PS50011"/>
    </source>
</evidence>
<dbReference type="Gene3D" id="2.130.10.10">
    <property type="entry name" value="YVTN repeat-like/Quinoprotein amine dehydrogenase"/>
    <property type="match status" value="2"/>
</dbReference>
<dbReference type="GO" id="GO:0004674">
    <property type="term" value="F:protein serine/threonine kinase activity"/>
    <property type="evidence" value="ECO:0007669"/>
    <property type="project" value="UniProtKB-KW"/>
</dbReference>
<evidence type="ECO:0000256" key="9">
    <source>
        <dbReference type="PROSITE-ProRule" id="PRU00103"/>
    </source>
</evidence>
<dbReference type="EMBL" id="MU151114">
    <property type="protein sequence ID" value="KAF9450029.1"/>
    <property type="molecule type" value="Genomic_DNA"/>
</dbReference>
<comment type="caution">
    <text evidence="13">The sequence shown here is derived from an EMBL/GenBank/DDBJ whole genome shotgun (WGS) entry which is preliminary data.</text>
</comment>
<dbReference type="GO" id="GO:0005524">
    <property type="term" value="F:ATP binding"/>
    <property type="evidence" value="ECO:0007669"/>
    <property type="project" value="UniProtKB-KW"/>
</dbReference>
<dbReference type="GO" id="GO:0034271">
    <property type="term" value="C:phosphatidylinositol 3-kinase complex, class III, type I"/>
    <property type="evidence" value="ECO:0007669"/>
    <property type="project" value="TreeGrafter"/>
</dbReference>
<dbReference type="Gene3D" id="1.10.510.10">
    <property type="entry name" value="Transferase(Phosphotransferase) domain 1"/>
    <property type="match status" value="1"/>
</dbReference>
<evidence type="ECO:0000256" key="10">
    <source>
        <dbReference type="PROSITE-ProRule" id="PRU00221"/>
    </source>
</evidence>
<evidence type="ECO:0000256" key="2">
    <source>
        <dbReference type="ARBA" id="ARBA00022527"/>
    </source>
</evidence>
<dbReference type="GO" id="GO:0071561">
    <property type="term" value="C:nucleus-vacuole junction"/>
    <property type="evidence" value="ECO:0007669"/>
    <property type="project" value="TreeGrafter"/>
</dbReference>
<dbReference type="PROSITE" id="PS50011">
    <property type="entry name" value="PROTEIN_KINASE_DOM"/>
    <property type="match status" value="1"/>
</dbReference>
<dbReference type="PROSITE" id="PS50294">
    <property type="entry name" value="WD_REPEATS_REGION"/>
    <property type="match status" value="1"/>
</dbReference>
<dbReference type="Pfam" id="PF22956">
    <property type="entry name" value="VPS15-like_hel"/>
    <property type="match status" value="1"/>
</dbReference>
<organism evidence="13 14">
    <name type="scientific">Macrolepiota fuliginosa MF-IS2</name>
    <dbReference type="NCBI Taxonomy" id="1400762"/>
    <lineage>
        <taxon>Eukaryota</taxon>
        <taxon>Fungi</taxon>
        <taxon>Dikarya</taxon>
        <taxon>Basidiomycota</taxon>
        <taxon>Agaricomycotina</taxon>
        <taxon>Agaricomycetes</taxon>
        <taxon>Agaricomycetidae</taxon>
        <taxon>Agaricales</taxon>
        <taxon>Agaricineae</taxon>
        <taxon>Agaricaceae</taxon>
        <taxon>Macrolepiota</taxon>
    </lineage>
</organism>
<feature type="repeat" description="WD" evidence="10">
    <location>
        <begin position="1234"/>
        <end position="1275"/>
    </location>
</feature>
<dbReference type="SUPFAM" id="SSF56112">
    <property type="entry name" value="Protein kinase-like (PK-like)"/>
    <property type="match status" value="1"/>
</dbReference>
<evidence type="ECO:0000256" key="4">
    <source>
        <dbReference type="ARBA" id="ARBA00022679"/>
    </source>
</evidence>
<evidence type="ECO:0000313" key="13">
    <source>
        <dbReference type="EMBL" id="KAF9450029.1"/>
    </source>
</evidence>
<dbReference type="InterPro" id="IPR036322">
    <property type="entry name" value="WD40_repeat_dom_sf"/>
</dbReference>
<name>A0A9P5XGQ6_9AGAR</name>
<feature type="region of interest" description="Disordered" evidence="11">
    <location>
        <begin position="1068"/>
        <end position="1088"/>
    </location>
</feature>
<dbReference type="FunFam" id="1.10.510.10:FF:000497">
    <property type="entry name" value="Phosphoinositide 3-kinase regulatory subunit"/>
    <property type="match status" value="1"/>
</dbReference>
<dbReference type="InterPro" id="IPR045162">
    <property type="entry name" value="Vps15-like"/>
</dbReference>
<dbReference type="GO" id="GO:0034272">
    <property type="term" value="C:phosphatidylinositol 3-kinase complex, class III, type II"/>
    <property type="evidence" value="ECO:0007669"/>
    <property type="project" value="TreeGrafter"/>
</dbReference>
<dbReference type="InterPro" id="IPR000719">
    <property type="entry name" value="Prot_kinase_dom"/>
</dbReference>
<dbReference type="SUPFAM" id="SSF48371">
    <property type="entry name" value="ARM repeat"/>
    <property type="match status" value="1"/>
</dbReference>
<dbReference type="OrthoDB" id="242910at2759"/>